<evidence type="ECO:0000256" key="2">
    <source>
        <dbReference type="ARBA" id="ARBA00022490"/>
    </source>
</evidence>
<reference evidence="8" key="2">
    <citation type="journal article" date="2021" name="PeerJ">
        <title>Extensive microbial diversity within the chicken gut microbiome revealed by metagenomics and culture.</title>
        <authorList>
            <person name="Gilroy R."/>
            <person name="Ravi A."/>
            <person name="Getino M."/>
            <person name="Pursley I."/>
            <person name="Horton D.L."/>
            <person name="Alikhan N.F."/>
            <person name="Baker D."/>
            <person name="Gharbi K."/>
            <person name="Hall N."/>
            <person name="Watson M."/>
            <person name="Adriaenssens E.M."/>
            <person name="Foster-Nyarko E."/>
            <person name="Jarju S."/>
            <person name="Secka A."/>
            <person name="Antonio M."/>
            <person name="Oren A."/>
            <person name="Chaudhuri R.R."/>
            <person name="La Ragione R."/>
            <person name="Hildebrand F."/>
            <person name="Pallen M.J."/>
        </authorList>
    </citation>
    <scope>NUCLEOTIDE SEQUENCE</scope>
    <source>
        <strain evidence="8">CHK193-30670</strain>
    </source>
</reference>
<evidence type="ECO:0000256" key="6">
    <source>
        <dbReference type="ARBA" id="ARBA00023306"/>
    </source>
</evidence>
<dbReference type="InterPro" id="IPR019933">
    <property type="entry name" value="DivIVA_domain"/>
</dbReference>
<feature type="coiled-coil region" evidence="7">
    <location>
        <begin position="41"/>
        <end position="82"/>
    </location>
</feature>
<evidence type="ECO:0000256" key="4">
    <source>
        <dbReference type="ARBA" id="ARBA00022960"/>
    </source>
</evidence>
<evidence type="ECO:0000256" key="5">
    <source>
        <dbReference type="ARBA" id="ARBA00023054"/>
    </source>
</evidence>
<protein>
    <submittedName>
        <fullName evidence="8">Cell division regulator GpsB</fullName>
    </submittedName>
</protein>
<name>A0A9D1ILV3_9FIRM</name>
<comment type="caution">
    <text evidence="8">The sequence shown here is derived from an EMBL/GenBank/DDBJ whole genome shotgun (WGS) entry which is preliminary data.</text>
</comment>
<accession>A0A9D1ILV3</accession>
<dbReference type="NCBIfam" id="NF010725">
    <property type="entry name" value="PRK14127.1"/>
    <property type="match status" value="1"/>
</dbReference>
<keyword evidence="4" id="KW-0133">Cell shape</keyword>
<evidence type="ECO:0000313" key="8">
    <source>
        <dbReference type="EMBL" id="HIU40025.1"/>
    </source>
</evidence>
<dbReference type="GO" id="GO:0051301">
    <property type="term" value="P:cell division"/>
    <property type="evidence" value="ECO:0007669"/>
    <property type="project" value="UniProtKB-KW"/>
</dbReference>
<gene>
    <name evidence="8" type="primary">gpsB</name>
    <name evidence="8" type="ORF">IAB68_01820</name>
</gene>
<evidence type="ECO:0000256" key="7">
    <source>
        <dbReference type="SAM" id="Coils"/>
    </source>
</evidence>
<dbReference type="Pfam" id="PF05103">
    <property type="entry name" value="DivIVA"/>
    <property type="match status" value="1"/>
</dbReference>
<dbReference type="PANTHER" id="PTHR35794:SF1">
    <property type="entry name" value="CELL CYCLE PROTEIN GPSB"/>
    <property type="match status" value="1"/>
</dbReference>
<evidence type="ECO:0000313" key="9">
    <source>
        <dbReference type="Proteomes" id="UP000824074"/>
    </source>
</evidence>
<dbReference type="PIRSF" id="PIRSF029938">
    <property type="entry name" value="UCP029938"/>
    <property type="match status" value="1"/>
</dbReference>
<evidence type="ECO:0000256" key="1">
    <source>
        <dbReference type="ARBA" id="ARBA00004496"/>
    </source>
</evidence>
<dbReference type="PANTHER" id="PTHR35794">
    <property type="entry name" value="CELL DIVISION PROTEIN DIVIVA"/>
    <property type="match status" value="1"/>
</dbReference>
<dbReference type="NCBIfam" id="TIGR03544">
    <property type="entry name" value="DivI1A_domain"/>
    <property type="match status" value="1"/>
</dbReference>
<sequence>MFNGRIALTPQDIFDKDFKIDTRGYRLQEVDKYLDQIIKDYVEFINIIKELKGENKALTNENLELKHELRNLKANIDIVKKSEKEITNVDILRRLSQLEKYIYDKDE</sequence>
<reference evidence="8" key="1">
    <citation type="submission" date="2020-10" db="EMBL/GenBank/DDBJ databases">
        <authorList>
            <person name="Gilroy R."/>
        </authorList>
    </citation>
    <scope>NUCLEOTIDE SEQUENCE</scope>
    <source>
        <strain evidence="8">CHK193-30670</strain>
    </source>
</reference>
<comment type="subcellular location">
    <subcellularLocation>
        <location evidence="1">Cytoplasm</location>
    </subcellularLocation>
</comment>
<proteinExistence type="predicted"/>
<organism evidence="8 9">
    <name type="scientific">Candidatus Aphodocola excrementigallinarum</name>
    <dbReference type="NCBI Taxonomy" id="2840670"/>
    <lineage>
        <taxon>Bacteria</taxon>
        <taxon>Bacillati</taxon>
        <taxon>Bacillota</taxon>
        <taxon>Bacilli</taxon>
        <taxon>Candidatus Aphodocola</taxon>
    </lineage>
</organism>
<dbReference type="GO" id="GO:0005737">
    <property type="term" value="C:cytoplasm"/>
    <property type="evidence" value="ECO:0007669"/>
    <property type="project" value="UniProtKB-SubCell"/>
</dbReference>
<keyword evidence="5 7" id="KW-0175">Coiled coil</keyword>
<keyword evidence="6" id="KW-0131">Cell cycle</keyword>
<dbReference type="AlphaFoldDB" id="A0A9D1ILV3"/>
<evidence type="ECO:0000256" key="3">
    <source>
        <dbReference type="ARBA" id="ARBA00022618"/>
    </source>
</evidence>
<keyword evidence="3 8" id="KW-0132">Cell division</keyword>
<dbReference type="EMBL" id="DVMT01000017">
    <property type="protein sequence ID" value="HIU40025.1"/>
    <property type="molecule type" value="Genomic_DNA"/>
</dbReference>
<keyword evidence="2" id="KW-0963">Cytoplasm</keyword>
<dbReference type="InterPro" id="IPR011229">
    <property type="entry name" value="Cell_cycle_GpsB"/>
</dbReference>
<dbReference type="Proteomes" id="UP000824074">
    <property type="component" value="Unassembled WGS sequence"/>
</dbReference>
<dbReference type="GO" id="GO:0008360">
    <property type="term" value="P:regulation of cell shape"/>
    <property type="evidence" value="ECO:0007669"/>
    <property type="project" value="UniProtKB-KW"/>
</dbReference>
<dbReference type="Gene3D" id="6.10.250.660">
    <property type="match status" value="1"/>
</dbReference>
<dbReference type="InterPro" id="IPR007793">
    <property type="entry name" value="DivIVA_fam"/>
</dbReference>